<comment type="caution">
    <text evidence="1">The sequence shown here is derived from an EMBL/GenBank/DDBJ whole genome shotgun (WGS) entry which is preliminary data.</text>
</comment>
<proteinExistence type="predicted"/>
<accession>A0ABU1VE84</accession>
<dbReference type="Pfam" id="PF13332">
    <property type="entry name" value="Fil_haemagg_2"/>
    <property type="match status" value="1"/>
</dbReference>
<sequence>MTLRGTQIEAAGDVSLASGGVVNFEAARTHEQARESGTYVSMNISPELDLKSGGLTGTADFSARNKERVITADTAHVGSVKAGGNLSVSSRGNQTYEGTQMAAGGTLGLQSEEGSIVLAEARSTFDGRWWCPGW</sequence>
<dbReference type="Proteomes" id="UP001265550">
    <property type="component" value="Unassembled WGS sequence"/>
</dbReference>
<gene>
    <name evidence="1" type="ORF">J2X09_003541</name>
</gene>
<reference evidence="1 2" key="1">
    <citation type="submission" date="2023-07" db="EMBL/GenBank/DDBJ databases">
        <title>Sorghum-associated microbial communities from plants grown in Nebraska, USA.</title>
        <authorList>
            <person name="Schachtman D."/>
        </authorList>
    </citation>
    <scope>NUCLEOTIDE SEQUENCE [LARGE SCALE GENOMIC DNA]</scope>
    <source>
        <strain evidence="1 2">BE240</strain>
    </source>
</reference>
<evidence type="ECO:0000313" key="2">
    <source>
        <dbReference type="Proteomes" id="UP001265550"/>
    </source>
</evidence>
<dbReference type="InterPro" id="IPR025157">
    <property type="entry name" value="Hemagglutinin_rpt"/>
</dbReference>
<keyword evidence="2" id="KW-1185">Reference proteome</keyword>
<organism evidence="1 2">
    <name type="scientific">Hydrogenophaga laconesensis</name>
    <dbReference type="NCBI Taxonomy" id="1805971"/>
    <lineage>
        <taxon>Bacteria</taxon>
        <taxon>Pseudomonadati</taxon>
        <taxon>Pseudomonadota</taxon>
        <taxon>Betaproteobacteria</taxon>
        <taxon>Burkholderiales</taxon>
        <taxon>Comamonadaceae</taxon>
        <taxon>Hydrogenophaga</taxon>
    </lineage>
</organism>
<name>A0ABU1VE84_9BURK</name>
<evidence type="ECO:0000313" key="1">
    <source>
        <dbReference type="EMBL" id="MDR7095789.1"/>
    </source>
</evidence>
<dbReference type="EMBL" id="JAVDWE010000010">
    <property type="protein sequence ID" value="MDR7095789.1"/>
    <property type="molecule type" value="Genomic_DNA"/>
</dbReference>
<protein>
    <submittedName>
        <fullName evidence="1">Uncharacterized protein</fullName>
    </submittedName>
</protein>